<dbReference type="KEGG" id="nai:NECAME_00967"/>
<gene>
    <name evidence="2" type="ORF">NECAME_00967</name>
</gene>
<protein>
    <submittedName>
        <fullName evidence="2">Uncharacterized protein</fullName>
    </submittedName>
</protein>
<organism evidence="2 3">
    <name type="scientific">Necator americanus</name>
    <name type="common">Human hookworm</name>
    <dbReference type="NCBI Taxonomy" id="51031"/>
    <lineage>
        <taxon>Eukaryota</taxon>
        <taxon>Metazoa</taxon>
        <taxon>Ecdysozoa</taxon>
        <taxon>Nematoda</taxon>
        <taxon>Chromadorea</taxon>
        <taxon>Rhabditida</taxon>
        <taxon>Rhabditina</taxon>
        <taxon>Rhabditomorpha</taxon>
        <taxon>Strongyloidea</taxon>
        <taxon>Ancylostomatidae</taxon>
        <taxon>Bunostominae</taxon>
        <taxon>Necator</taxon>
    </lineage>
</organism>
<dbReference type="EMBL" id="KI669015">
    <property type="protein sequence ID" value="ETN70019.1"/>
    <property type="molecule type" value="Genomic_DNA"/>
</dbReference>
<sequence>MKSLLVLCALVAAVFGSASKYREKKPRCERIDYELCRDLPYNLTGFFEKLAFYTKSCDLLEFPPHLVTIAL</sequence>
<dbReference type="OrthoDB" id="10516103at2759"/>
<reference evidence="3" key="1">
    <citation type="journal article" date="2014" name="Nat. Genet.">
        <title>Genome of the human hookworm Necator americanus.</title>
        <authorList>
            <person name="Tang Y.T."/>
            <person name="Gao X."/>
            <person name="Rosa B.A."/>
            <person name="Abubucker S."/>
            <person name="Hallsworth-Pepin K."/>
            <person name="Martin J."/>
            <person name="Tyagi R."/>
            <person name="Heizer E."/>
            <person name="Zhang X."/>
            <person name="Bhonagiri-Palsikar V."/>
            <person name="Minx P."/>
            <person name="Warren W.C."/>
            <person name="Wang Q."/>
            <person name="Zhan B."/>
            <person name="Hotez P.J."/>
            <person name="Sternberg P.W."/>
            <person name="Dougall A."/>
            <person name="Gaze S.T."/>
            <person name="Mulvenna J."/>
            <person name="Sotillo J."/>
            <person name="Ranganathan S."/>
            <person name="Rabelo E.M."/>
            <person name="Wilson R.K."/>
            <person name="Felgner P.L."/>
            <person name="Bethony J."/>
            <person name="Hawdon J.M."/>
            <person name="Gasser R.B."/>
            <person name="Loukas A."/>
            <person name="Mitreva M."/>
        </authorList>
    </citation>
    <scope>NUCLEOTIDE SEQUENCE [LARGE SCALE GENOMIC DNA]</scope>
</reference>
<evidence type="ECO:0000313" key="2">
    <source>
        <dbReference type="EMBL" id="ETN70019.1"/>
    </source>
</evidence>
<feature type="chain" id="PRO_5004825956" evidence="1">
    <location>
        <begin position="17"/>
        <end position="71"/>
    </location>
</feature>
<feature type="signal peptide" evidence="1">
    <location>
        <begin position="1"/>
        <end position="16"/>
    </location>
</feature>
<evidence type="ECO:0000313" key="3">
    <source>
        <dbReference type="Proteomes" id="UP000053676"/>
    </source>
</evidence>
<dbReference type="AlphaFoldDB" id="W2SK35"/>
<accession>W2SK35</accession>
<dbReference type="Proteomes" id="UP000053676">
    <property type="component" value="Unassembled WGS sequence"/>
</dbReference>
<keyword evidence="1" id="KW-0732">Signal</keyword>
<evidence type="ECO:0000256" key="1">
    <source>
        <dbReference type="SAM" id="SignalP"/>
    </source>
</evidence>
<name>W2SK35_NECAM</name>
<keyword evidence="3" id="KW-1185">Reference proteome</keyword>
<proteinExistence type="predicted"/>